<feature type="transmembrane region" description="Helical" evidence="1">
    <location>
        <begin position="104"/>
        <end position="124"/>
    </location>
</feature>
<reference evidence="2" key="1">
    <citation type="submission" date="2019-08" db="EMBL/GenBank/DDBJ databases">
        <authorList>
            <person name="Kucharzyk K."/>
            <person name="Murdoch R.W."/>
            <person name="Higgins S."/>
            <person name="Loffler F."/>
        </authorList>
    </citation>
    <scope>NUCLEOTIDE SEQUENCE</scope>
</reference>
<protein>
    <recommendedName>
        <fullName evidence="3">DUF456 domain-containing protein</fullName>
    </recommendedName>
</protein>
<evidence type="ECO:0000313" key="2">
    <source>
        <dbReference type="EMBL" id="MPM55688.1"/>
    </source>
</evidence>
<dbReference type="Pfam" id="PF04306">
    <property type="entry name" value="DUF456"/>
    <property type="match status" value="1"/>
</dbReference>
<keyword evidence="1" id="KW-0812">Transmembrane</keyword>
<dbReference type="AlphaFoldDB" id="A0A645ASG6"/>
<keyword evidence="1" id="KW-0472">Membrane</keyword>
<evidence type="ECO:0000256" key="1">
    <source>
        <dbReference type="SAM" id="Phobius"/>
    </source>
</evidence>
<name>A0A645ASG6_9ZZZZ</name>
<evidence type="ECO:0008006" key="3">
    <source>
        <dbReference type="Google" id="ProtNLM"/>
    </source>
</evidence>
<sequence>MEHWFGNVILYIVVMICLFLTFLSMMGNVWLLGTAVAFAFYDNFMRFNEEFLLYLLLVFAAGELWEFFISFFGIKRKNVSWATVLVIGIGTIVGVIVGTAILPLFGSVAGGVAGSGIMAFTIEYKKNSSKADAWNLALLAMKTQLLAALGKITAGVVMASMMILQTLK</sequence>
<feature type="transmembrane region" description="Helical" evidence="1">
    <location>
        <begin position="51"/>
        <end position="72"/>
    </location>
</feature>
<accession>A0A645ASG6</accession>
<comment type="caution">
    <text evidence="2">The sequence shown here is derived from an EMBL/GenBank/DDBJ whole genome shotgun (WGS) entry which is preliminary data.</text>
</comment>
<feature type="transmembrane region" description="Helical" evidence="1">
    <location>
        <begin position="145"/>
        <end position="164"/>
    </location>
</feature>
<feature type="transmembrane region" description="Helical" evidence="1">
    <location>
        <begin position="79"/>
        <end position="98"/>
    </location>
</feature>
<proteinExistence type="predicted"/>
<feature type="transmembrane region" description="Helical" evidence="1">
    <location>
        <begin position="9"/>
        <end position="31"/>
    </location>
</feature>
<dbReference type="EMBL" id="VSSQ01015388">
    <property type="protein sequence ID" value="MPM55688.1"/>
    <property type="molecule type" value="Genomic_DNA"/>
</dbReference>
<dbReference type="InterPro" id="IPR007403">
    <property type="entry name" value="DUF456"/>
</dbReference>
<organism evidence="2">
    <name type="scientific">bioreactor metagenome</name>
    <dbReference type="NCBI Taxonomy" id="1076179"/>
    <lineage>
        <taxon>unclassified sequences</taxon>
        <taxon>metagenomes</taxon>
        <taxon>ecological metagenomes</taxon>
    </lineage>
</organism>
<gene>
    <name evidence="2" type="ORF">SDC9_102485</name>
</gene>
<keyword evidence="1" id="KW-1133">Transmembrane helix</keyword>